<evidence type="ECO:0000256" key="1">
    <source>
        <dbReference type="ARBA" id="ARBA00022729"/>
    </source>
</evidence>
<evidence type="ECO:0000259" key="7">
    <source>
        <dbReference type="Pfam" id="PF03958"/>
    </source>
</evidence>
<gene>
    <name evidence="8" type="ORF">ABOD76_12890</name>
</gene>
<keyword evidence="1 5" id="KW-0732">Signal</keyword>
<evidence type="ECO:0000256" key="3">
    <source>
        <dbReference type="RuleBase" id="RU004004"/>
    </source>
</evidence>
<dbReference type="PANTHER" id="PTHR30332">
    <property type="entry name" value="PROBABLE GENERAL SECRETION PATHWAY PROTEIN D"/>
    <property type="match status" value="1"/>
</dbReference>
<dbReference type="EMBL" id="CP158299">
    <property type="protein sequence ID" value="XBV84337.1"/>
    <property type="molecule type" value="Genomic_DNA"/>
</dbReference>
<keyword evidence="3" id="KW-0813">Transport</keyword>
<comment type="subcellular location">
    <subcellularLocation>
        <location evidence="3">Cell outer membrane</location>
    </subcellularLocation>
</comment>
<protein>
    <submittedName>
        <fullName evidence="8">Secretin N-terminal domain-containing protein</fullName>
    </submittedName>
</protein>
<organism evidence="8">
    <name type="scientific">Deinococcus sonorensis KR-87</name>
    <dbReference type="NCBI Taxonomy" id="694439"/>
    <lineage>
        <taxon>Bacteria</taxon>
        <taxon>Thermotogati</taxon>
        <taxon>Deinococcota</taxon>
        <taxon>Deinococci</taxon>
        <taxon>Deinococcales</taxon>
        <taxon>Deinococcaceae</taxon>
        <taxon>Deinococcus</taxon>
    </lineage>
</organism>
<dbReference type="InterPro" id="IPR004846">
    <property type="entry name" value="T2SS/T3SS_dom"/>
</dbReference>
<feature type="domain" description="Type II/III secretion system secretin-like" evidence="6">
    <location>
        <begin position="514"/>
        <end position="657"/>
    </location>
</feature>
<dbReference type="KEGG" id="dsc:ABOD76_12890"/>
<dbReference type="Pfam" id="PF00263">
    <property type="entry name" value="Secretin"/>
    <property type="match status" value="1"/>
</dbReference>
<dbReference type="Gene3D" id="3.30.1370.120">
    <property type="match status" value="1"/>
</dbReference>
<dbReference type="GO" id="GO:0015627">
    <property type="term" value="C:type II protein secretion system complex"/>
    <property type="evidence" value="ECO:0007669"/>
    <property type="project" value="TreeGrafter"/>
</dbReference>
<feature type="signal peptide" evidence="5">
    <location>
        <begin position="1"/>
        <end position="27"/>
    </location>
</feature>
<dbReference type="PANTHER" id="PTHR30332:SF17">
    <property type="entry name" value="TYPE IV PILIATION SYSTEM PROTEIN DR_0774-RELATED"/>
    <property type="match status" value="1"/>
</dbReference>
<dbReference type="InterPro" id="IPR005644">
    <property type="entry name" value="NolW-like"/>
</dbReference>
<dbReference type="RefSeq" id="WP_350242375.1">
    <property type="nucleotide sequence ID" value="NZ_CP158299.1"/>
</dbReference>
<feature type="chain" id="PRO_5043750541" evidence="5">
    <location>
        <begin position="28"/>
        <end position="658"/>
    </location>
</feature>
<dbReference type="GO" id="GO:0009279">
    <property type="term" value="C:cell outer membrane"/>
    <property type="evidence" value="ECO:0007669"/>
    <property type="project" value="UniProtKB-SubCell"/>
</dbReference>
<dbReference type="GO" id="GO:0009306">
    <property type="term" value="P:protein secretion"/>
    <property type="evidence" value="ECO:0007669"/>
    <property type="project" value="InterPro"/>
</dbReference>
<dbReference type="Pfam" id="PF03958">
    <property type="entry name" value="Secretin_N"/>
    <property type="match status" value="1"/>
</dbReference>
<evidence type="ECO:0000313" key="8">
    <source>
        <dbReference type="EMBL" id="XBV84337.1"/>
    </source>
</evidence>
<feature type="domain" description="NolW-like" evidence="7">
    <location>
        <begin position="315"/>
        <end position="420"/>
    </location>
</feature>
<dbReference type="AlphaFoldDB" id="A0AAU7U6Q6"/>
<proteinExistence type="inferred from homology"/>
<evidence type="ECO:0000256" key="4">
    <source>
        <dbReference type="SAM" id="MobiDB-lite"/>
    </source>
</evidence>
<evidence type="ECO:0000259" key="6">
    <source>
        <dbReference type="Pfam" id="PF00263"/>
    </source>
</evidence>
<sequence length="658" mass="67902">MKNRTLTLVLTAALGLASAQTSGSTPAASTPDTRLAAANVSLEIGTYSGPLSSMLAAVAKAAGYDVIFDTNVDALAGAQGTTPSTPDAGARPVVYNFRNTPFNQVWPLLMDVYGLNYQVTTLGQTRVIRVGTQPVQQIIALPPTLDSTLVANQVKRAFGSVVRTTQTTGSNAAQNGASTTAQNTVTSAEDVVLDSPTLKIVPLTSPNGLIVRGTSKEVLQVEALTQTIIKSQPAALAPVVPSAPAPVVQQVYTVKGQQADAVSVLAAQFPTLRVTPVGQTGQLILNGTQAQLTAALGLLGQVDRAPGAAPTTVQRIFQLVNAQADDVKSVLEGTLQRDLTSTGLVGNATPVVQADGTTVIQTPSSATPSTPASSASTAGTASAATIIADKRTNTLIVRGSQQQVTQIAEIIPTLDVKVPQINVQVRIQEIGETASRSLGVDWKAGFGNFVVSLASGKLSAVFDPTQSLMGFNLGATLNALEDQSLTKRVYDGSVTMQSGQRSLGSSGGTENASSSAAAHIQSGGRLELNIPSSAANVPAISKQIDYGVTLDFFSPQVAPDGTITLRVRGVVNNLNSAITPSEVPNILQFTNSEAQTTITFKPGETVLLSGLLGTNTTSTSSGLPFLSSLPVVGPLFGQKSTRTERTQLLVVITGDVLK</sequence>
<name>A0AAU7U6Q6_9DEIO</name>
<reference evidence="8" key="1">
    <citation type="submission" date="2024-06" db="EMBL/GenBank/DDBJ databases">
        <title>Draft Genome Sequence of Deinococcus sonorensis Type Strain KR-87, a Biofilm Producing Representative of the Genus Deinococcus.</title>
        <authorList>
            <person name="Boren L.S."/>
            <person name="Grosso R.A."/>
            <person name="Hugenberg-Cox A.N."/>
            <person name="Hill J.T.E."/>
            <person name="Albert C.M."/>
            <person name="Tuohy J.M."/>
        </authorList>
    </citation>
    <scope>NUCLEOTIDE SEQUENCE</scope>
    <source>
        <strain evidence="8">KR-87</strain>
    </source>
</reference>
<dbReference type="InterPro" id="IPR038591">
    <property type="entry name" value="NolW-like_sf"/>
</dbReference>
<evidence type="ECO:0000256" key="5">
    <source>
        <dbReference type="SAM" id="SignalP"/>
    </source>
</evidence>
<feature type="region of interest" description="Disordered" evidence="4">
    <location>
        <begin position="496"/>
        <end position="518"/>
    </location>
</feature>
<comment type="similarity">
    <text evidence="2">Belongs to the bacterial secretin family.</text>
</comment>
<accession>A0AAU7U6Q6</accession>
<dbReference type="InterPro" id="IPR050810">
    <property type="entry name" value="Bact_Secretion_Sys_Channel"/>
</dbReference>
<evidence type="ECO:0000256" key="2">
    <source>
        <dbReference type="RuleBase" id="RU004003"/>
    </source>
</evidence>